<feature type="transmembrane region" description="Helical" evidence="6">
    <location>
        <begin position="58"/>
        <end position="77"/>
    </location>
</feature>
<feature type="transmembrane region" description="Helical" evidence="6">
    <location>
        <begin position="247"/>
        <end position="269"/>
    </location>
</feature>
<feature type="transmembrane region" description="Helical" evidence="6">
    <location>
        <begin position="23"/>
        <end position="46"/>
    </location>
</feature>
<organism evidence="8 9">
    <name type="scientific">Roseateles aquatilis</name>
    <dbReference type="NCBI Taxonomy" id="431061"/>
    <lineage>
        <taxon>Bacteria</taxon>
        <taxon>Pseudomonadati</taxon>
        <taxon>Pseudomonadota</taxon>
        <taxon>Betaproteobacteria</taxon>
        <taxon>Burkholderiales</taxon>
        <taxon>Sphaerotilaceae</taxon>
        <taxon>Roseateles</taxon>
    </lineage>
</organism>
<evidence type="ECO:0000259" key="7">
    <source>
        <dbReference type="PROSITE" id="PS50850"/>
    </source>
</evidence>
<dbReference type="SUPFAM" id="SSF103473">
    <property type="entry name" value="MFS general substrate transporter"/>
    <property type="match status" value="1"/>
</dbReference>
<comment type="subcellular location">
    <subcellularLocation>
        <location evidence="1">Cell membrane</location>
        <topology evidence="1">Multi-pass membrane protein</topology>
    </subcellularLocation>
</comment>
<keyword evidence="9" id="KW-1185">Reference proteome</keyword>
<name>A0A246J2N3_9BURK</name>
<keyword evidence="5 6" id="KW-0472">Membrane</keyword>
<keyword evidence="2" id="KW-1003">Cell membrane</keyword>
<dbReference type="InterPro" id="IPR050189">
    <property type="entry name" value="MFS_Efflux_Transporters"/>
</dbReference>
<protein>
    <submittedName>
        <fullName evidence="8">MFS transporter</fullName>
    </submittedName>
</protein>
<dbReference type="EMBL" id="NIOF01000010">
    <property type="protein sequence ID" value="OWQ86870.1"/>
    <property type="molecule type" value="Genomic_DNA"/>
</dbReference>
<dbReference type="PROSITE" id="PS50850">
    <property type="entry name" value="MFS"/>
    <property type="match status" value="1"/>
</dbReference>
<dbReference type="InterPro" id="IPR020846">
    <property type="entry name" value="MFS_dom"/>
</dbReference>
<proteinExistence type="predicted"/>
<feature type="transmembrane region" description="Helical" evidence="6">
    <location>
        <begin position="373"/>
        <end position="395"/>
    </location>
</feature>
<feature type="transmembrane region" description="Helical" evidence="6">
    <location>
        <begin position="177"/>
        <end position="197"/>
    </location>
</feature>
<feature type="domain" description="Major facilitator superfamily (MFS) profile" evidence="7">
    <location>
        <begin position="22"/>
        <end position="397"/>
    </location>
</feature>
<feature type="transmembrane region" description="Helical" evidence="6">
    <location>
        <begin position="309"/>
        <end position="327"/>
    </location>
</feature>
<feature type="transmembrane region" description="Helical" evidence="6">
    <location>
        <begin position="146"/>
        <end position="165"/>
    </location>
</feature>
<feature type="transmembrane region" description="Helical" evidence="6">
    <location>
        <begin position="339"/>
        <end position="361"/>
    </location>
</feature>
<dbReference type="GO" id="GO:0005886">
    <property type="term" value="C:plasma membrane"/>
    <property type="evidence" value="ECO:0007669"/>
    <property type="project" value="UniProtKB-SubCell"/>
</dbReference>
<dbReference type="CDD" id="cd17324">
    <property type="entry name" value="MFS_NepI_like"/>
    <property type="match status" value="1"/>
</dbReference>
<evidence type="ECO:0000256" key="1">
    <source>
        <dbReference type="ARBA" id="ARBA00004651"/>
    </source>
</evidence>
<feature type="transmembrane region" description="Helical" evidence="6">
    <location>
        <begin position="218"/>
        <end position="241"/>
    </location>
</feature>
<dbReference type="AlphaFoldDB" id="A0A246J2N3"/>
<dbReference type="InterPro" id="IPR036259">
    <property type="entry name" value="MFS_trans_sf"/>
</dbReference>
<feature type="transmembrane region" description="Helical" evidence="6">
    <location>
        <begin position="89"/>
        <end position="111"/>
    </location>
</feature>
<evidence type="ECO:0000256" key="5">
    <source>
        <dbReference type="ARBA" id="ARBA00023136"/>
    </source>
</evidence>
<evidence type="ECO:0000313" key="8">
    <source>
        <dbReference type="EMBL" id="OWQ86870.1"/>
    </source>
</evidence>
<feature type="transmembrane region" description="Helical" evidence="6">
    <location>
        <begin position="281"/>
        <end position="303"/>
    </location>
</feature>
<feature type="transmembrane region" description="Helical" evidence="6">
    <location>
        <begin position="117"/>
        <end position="139"/>
    </location>
</feature>
<dbReference type="Proteomes" id="UP000197468">
    <property type="component" value="Unassembled WGS sequence"/>
</dbReference>
<dbReference type="Pfam" id="PF07690">
    <property type="entry name" value="MFS_1"/>
    <property type="match status" value="1"/>
</dbReference>
<keyword evidence="4 6" id="KW-1133">Transmembrane helix</keyword>
<evidence type="ECO:0000256" key="6">
    <source>
        <dbReference type="SAM" id="Phobius"/>
    </source>
</evidence>
<accession>A0A246J2N3</accession>
<dbReference type="Gene3D" id="1.20.1250.20">
    <property type="entry name" value="MFS general substrate transporter like domains"/>
    <property type="match status" value="1"/>
</dbReference>
<evidence type="ECO:0000256" key="3">
    <source>
        <dbReference type="ARBA" id="ARBA00022692"/>
    </source>
</evidence>
<comment type="caution">
    <text evidence="8">The sequence shown here is derived from an EMBL/GenBank/DDBJ whole genome shotgun (WGS) entry which is preliminary data.</text>
</comment>
<sequence>MSAVVTPSGAAAGQAGRGFPLPILALALAAFAIGTTEFVIMGLLPAMAQDLAVSLPRAGLLVTGYALGVALGAPPLAALSATWPRKRALLVLIALFIAGNVLSAVGEGYALVMLGRVVAALAHGCFFGIGAVVASELVAPDRKAGAIALMFTGLTLANVLGVPLGNLIGQQWGWRSSFAAVAGLGVVAAIALMALLPKTLPSGEAQSGNDWSVLKRPQVLIALALTAIGFGGVFTAFTFIAPMLEQVTGLSTGAVTAVLFLFGLGLTIGNTLGGRLADWRLMPSLMGILAVLALVQLVLAAVLGWQWPAIATVFVWGMAAFATVPGLQMRMMQQAPDAPALVSTLNIAAFNLGNAGGAWLGGWMLDHGAALRALPIAGAALAVVGLGLAAVSVGVERKAR</sequence>
<dbReference type="PANTHER" id="PTHR43124:SF8">
    <property type="entry name" value="INNER MEMBRANE TRANSPORT PROTEIN YDHP"/>
    <property type="match status" value="1"/>
</dbReference>
<dbReference type="RefSeq" id="WP_088386538.1">
    <property type="nucleotide sequence ID" value="NZ_NIOF01000010.1"/>
</dbReference>
<gene>
    <name evidence="8" type="ORF">CDN99_19365</name>
</gene>
<evidence type="ECO:0000313" key="9">
    <source>
        <dbReference type="Proteomes" id="UP000197468"/>
    </source>
</evidence>
<keyword evidence="3 6" id="KW-0812">Transmembrane</keyword>
<dbReference type="PANTHER" id="PTHR43124">
    <property type="entry name" value="PURINE EFFLUX PUMP PBUE"/>
    <property type="match status" value="1"/>
</dbReference>
<evidence type="ECO:0000256" key="4">
    <source>
        <dbReference type="ARBA" id="ARBA00022989"/>
    </source>
</evidence>
<evidence type="ECO:0000256" key="2">
    <source>
        <dbReference type="ARBA" id="ARBA00022475"/>
    </source>
</evidence>
<dbReference type="GO" id="GO:0022857">
    <property type="term" value="F:transmembrane transporter activity"/>
    <property type="evidence" value="ECO:0007669"/>
    <property type="project" value="InterPro"/>
</dbReference>
<dbReference type="InterPro" id="IPR011701">
    <property type="entry name" value="MFS"/>
</dbReference>
<reference evidence="8 9" key="1">
    <citation type="journal article" date="2008" name="Int. J. Syst. Evol. Microbiol.">
        <title>Description of Roseateles aquatilis sp. nov. and Roseateles terrae sp. nov., in the class Betaproteobacteria, and emended description of the genus Roseateles.</title>
        <authorList>
            <person name="Gomila M."/>
            <person name="Bowien B."/>
            <person name="Falsen E."/>
            <person name="Moore E.R."/>
            <person name="Lalucat J."/>
        </authorList>
    </citation>
    <scope>NUCLEOTIDE SEQUENCE [LARGE SCALE GENOMIC DNA]</scope>
    <source>
        <strain evidence="8 9">CCUG 48205</strain>
    </source>
</reference>
<dbReference type="OrthoDB" id="9788453at2"/>